<feature type="region of interest" description="Disordered" evidence="1">
    <location>
        <begin position="1"/>
        <end position="84"/>
    </location>
</feature>
<dbReference type="AlphaFoldDB" id="A0A6C0IJT0"/>
<reference evidence="2" key="1">
    <citation type="journal article" date="2020" name="Nature">
        <title>Giant virus diversity and host interactions through global metagenomics.</title>
        <authorList>
            <person name="Schulz F."/>
            <person name="Roux S."/>
            <person name="Paez-Espino D."/>
            <person name="Jungbluth S."/>
            <person name="Walsh D.A."/>
            <person name="Denef V.J."/>
            <person name="McMahon K.D."/>
            <person name="Konstantinidis K.T."/>
            <person name="Eloe-Fadrosh E.A."/>
            <person name="Kyrpides N.C."/>
            <person name="Woyke T."/>
        </authorList>
    </citation>
    <scope>NUCLEOTIDE SEQUENCE</scope>
    <source>
        <strain evidence="2">GVMAG-M-3300024252-29</strain>
    </source>
</reference>
<protein>
    <submittedName>
        <fullName evidence="2">Uncharacterized protein</fullName>
    </submittedName>
</protein>
<accession>A0A6C0IJT0</accession>
<sequence>MHKKRWTWSDAGSNEPVLRSPINRQQLEQLEQQAQRQQTEQIQQQPEPPSEPLDNFNDDKHVRENTYARMAQREPMVQMGTNPFLNTSYLDGITIRDKYLMPYHESKPRSDRGIDNE</sequence>
<proteinExistence type="predicted"/>
<evidence type="ECO:0000313" key="2">
    <source>
        <dbReference type="EMBL" id="QHT93444.1"/>
    </source>
</evidence>
<dbReference type="EMBL" id="MN740207">
    <property type="protein sequence ID" value="QHT93444.1"/>
    <property type="molecule type" value="Genomic_DNA"/>
</dbReference>
<name>A0A6C0IJT0_9ZZZZ</name>
<organism evidence="2">
    <name type="scientific">viral metagenome</name>
    <dbReference type="NCBI Taxonomy" id="1070528"/>
    <lineage>
        <taxon>unclassified sequences</taxon>
        <taxon>metagenomes</taxon>
        <taxon>organismal metagenomes</taxon>
    </lineage>
</organism>
<evidence type="ECO:0000256" key="1">
    <source>
        <dbReference type="SAM" id="MobiDB-lite"/>
    </source>
</evidence>
<feature type="compositionally biased region" description="Basic and acidic residues" evidence="1">
    <location>
        <begin position="57"/>
        <end position="66"/>
    </location>
</feature>
<feature type="compositionally biased region" description="Low complexity" evidence="1">
    <location>
        <begin position="25"/>
        <end position="45"/>
    </location>
</feature>